<feature type="transmembrane region" description="Helical" evidence="1">
    <location>
        <begin position="430"/>
        <end position="447"/>
    </location>
</feature>
<gene>
    <name evidence="2" type="ORF">ACFPTP_17730</name>
</gene>
<evidence type="ECO:0000313" key="2">
    <source>
        <dbReference type="EMBL" id="MFC5605083.1"/>
    </source>
</evidence>
<comment type="caution">
    <text evidence="2">The sequence shown here is derived from an EMBL/GenBank/DDBJ whole genome shotgun (WGS) entry which is preliminary data.</text>
</comment>
<dbReference type="PANTHER" id="PTHR30354:SF11">
    <property type="entry name" value="PERMEASE"/>
    <property type="match status" value="1"/>
</dbReference>
<feature type="transmembrane region" description="Helical" evidence="1">
    <location>
        <begin position="27"/>
        <end position="47"/>
    </location>
</feature>
<dbReference type="InterPro" id="IPR003474">
    <property type="entry name" value="Glcn_transporter"/>
</dbReference>
<evidence type="ECO:0000256" key="1">
    <source>
        <dbReference type="SAM" id="Phobius"/>
    </source>
</evidence>
<feature type="transmembrane region" description="Helical" evidence="1">
    <location>
        <begin position="99"/>
        <end position="122"/>
    </location>
</feature>
<feature type="transmembrane region" description="Helical" evidence="1">
    <location>
        <begin position="303"/>
        <end position="322"/>
    </location>
</feature>
<feature type="transmembrane region" description="Helical" evidence="1">
    <location>
        <begin position="171"/>
        <end position="195"/>
    </location>
</feature>
<keyword evidence="3" id="KW-1185">Reference proteome</keyword>
<protein>
    <submittedName>
        <fullName evidence="2">GntP family permease</fullName>
    </submittedName>
</protein>
<dbReference type="EMBL" id="JBHSNP010000029">
    <property type="protein sequence ID" value="MFC5605083.1"/>
    <property type="molecule type" value="Genomic_DNA"/>
</dbReference>
<keyword evidence="1" id="KW-0812">Transmembrane</keyword>
<feature type="transmembrane region" description="Helical" evidence="1">
    <location>
        <begin position="134"/>
        <end position="151"/>
    </location>
</feature>
<feature type="transmembrane region" description="Helical" evidence="1">
    <location>
        <begin position="54"/>
        <end position="75"/>
    </location>
</feature>
<dbReference type="RefSeq" id="WP_381447575.1">
    <property type="nucleotide sequence ID" value="NZ_JBHSNP010000029.1"/>
</dbReference>
<feature type="transmembrane region" description="Helical" evidence="1">
    <location>
        <begin position="385"/>
        <end position="410"/>
    </location>
</feature>
<dbReference type="PANTHER" id="PTHR30354">
    <property type="entry name" value="GNT FAMILY GLUCONATE TRANSPORTER"/>
    <property type="match status" value="1"/>
</dbReference>
<dbReference type="Pfam" id="PF02447">
    <property type="entry name" value="GntP_permease"/>
    <property type="match status" value="1"/>
</dbReference>
<evidence type="ECO:0000313" key="3">
    <source>
        <dbReference type="Proteomes" id="UP001596071"/>
    </source>
</evidence>
<organism evidence="2 3">
    <name type="scientific">Sporosarcina koreensis</name>
    <dbReference type="NCBI Taxonomy" id="334735"/>
    <lineage>
        <taxon>Bacteria</taxon>
        <taxon>Bacillati</taxon>
        <taxon>Bacillota</taxon>
        <taxon>Bacilli</taxon>
        <taxon>Bacillales</taxon>
        <taxon>Caryophanaceae</taxon>
        <taxon>Sporosarcina</taxon>
    </lineage>
</organism>
<feature type="transmembrane region" description="Helical" evidence="1">
    <location>
        <begin position="231"/>
        <end position="248"/>
    </location>
</feature>
<proteinExistence type="predicted"/>
<name>A0ABW0U366_9BACL</name>
<feature type="transmembrane region" description="Helical" evidence="1">
    <location>
        <begin position="334"/>
        <end position="352"/>
    </location>
</feature>
<keyword evidence="1" id="KW-1133">Transmembrane helix</keyword>
<feature type="transmembrane region" description="Helical" evidence="1">
    <location>
        <begin position="260"/>
        <end position="282"/>
    </location>
</feature>
<accession>A0ABW0U366</accession>
<sequence>MLVAMIVLSVILIVVLTAVFKVHPFLSLLAGAFFVGITSGMPLLTVVENVNEGFGGLMKGIGLVIVAGTIIGVILEKSGAAYRMAEVVLRLIGEKRPQLAMSIIGYIVSIPVFCDSGFIILSSLKKALAKRAKVAIASMAVALATGLYATHTLVPPTPGPIAAAGNIGAEGYLGTIILIGLIVAIPAVVVGYLWAVKVGSKISVPEDVEDNGLDYDEIVKSFGQMPSTFKAFLPIVLPIVLIGIGSVAKLTLDEGGFNNFLQFLGAPSVALLFGVLAAFLLLPSWNEETLTKWIGEGLKEAAPILLITGAGGAFGKVISNSGVADLIGGMNFDALAGGAFFLLVPFFIAAALKTAQGSSTASLVITSTLVAPLLPAMGIEGAIPLALVVMAVGAGAMTVSHVNDSFFWVVTEFSGMKVTDAYKAQTMATLLQGVTTIVVTMVLWMILV</sequence>
<dbReference type="Proteomes" id="UP001596071">
    <property type="component" value="Unassembled WGS sequence"/>
</dbReference>
<reference evidence="3" key="1">
    <citation type="journal article" date="2019" name="Int. J. Syst. Evol. Microbiol.">
        <title>The Global Catalogue of Microorganisms (GCM) 10K type strain sequencing project: providing services to taxonomists for standard genome sequencing and annotation.</title>
        <authorList>
            <consortium name="The Broad Institute Genomics Platform"/>
            <consortium name="The Broad Institute Genome Sequencing Center for Infectious Disease"/>
            <person name="Wu L."/>
            <person name="Ma J."/>
        </authorList>
    </citation>
    <scope>NUCLEOTIDE SEQUENCE [LARGE SCALE GENOMIC DNA]</scope>
    <source>
        <strain evidence="3">KACC 11299</strain>
    </source>
</reference>
<feature type="transmembrane region" description="Helical" evidence="1">
    <location>
        <begin position="359"/>
        <end position="379"/>
    </location>
</feature>
<keyword evidence="1" id="KW-0472">Membrane</keyword>